<dbReference type="InterPro" id="IPR002885">
    <property type="entry name" value="PPR_rpt"/>
</dbReference>
<evidence type="ECO:0000313" key="5">
    <source>
        <dbReference type="Proteomes" id="UP000541444"/>
    </source>
</evidence>
<feature type="repeat" description="PPR" evidence="2">
    <location>
        <begin position="22"/>
        <end position="52"/>
    </location>
</feature>
<dbReference type="PANTHER" id="PTHR47926:SF436">
    <property type="entry name" value="PENTATRICOPEPTIDE REPEAT-CONTAINING PROTEIN ELI1, CHLOROPLASTIC-LIKE ISOFORM X2"/>
    <property type="match status" value="1"/>
</dbReference>
<comment type="caution">
    <text evidence="4">The sequence shown here is derived from an EMBL/GenBank/DDBJ whole genome shotgun (WGS) entry which is preliminary data.</text>
</comment>
<dbReference type="InterPro" id="IPR032867">
    <property type="entry name" value="DYW_dom"/>
</dbReference>
<dbReference type="GO" id="GO:0003723">
    <property type="term" value="F:RNA binding"/>
    <property type="evidence" value="ECO:0007669"/>
    <property type="project" value="InterPro"/>
</dbReference>
<dbReference type="InterPro" id="IPR046960">
    <property type="entry name" value="PPR_At4g14850-like_plant"/>
</dbReference>
<evidence type="ECO:0000256" key="1">
    <source>
        <dbReference type="ARBA" id="ARBA00022737"/>
    </source>
</evidence>
<dbReference type="OrthoDB" id="1710185at2759"/>
<evidence type="ECO:0000256" key="2">
    <source>
        <dbReference type="PROSITE-ProRule" id="PRU00708"/>
    </source>
</evidence>
<dbReference type="Proteomes" id="UP000541444">
    <property type="component" value="Unassembled WGS sequence"/>
</dbReference>
<dbReference type="EMBL" id="JACGCM010000115">
    <property type="protein sequence ID" value="KAF6176373.1"/>
    <property type="molecule type" value="Genomic_DNA"/>
</dbReference>
<dbReference type="Pfam" id="PF20431">
    <property type="entry name" value="E_motif"/>
    <property type="match status" value="1"/>
</dbReference>
<feature type="repeat" description="PPR" evidence="2">
    <location>
        <begin position="55"/>
        <end position="89"/>
    </location>
</feature>
<dbReference type="AlphaFoldDB" id="A0A7J7PAJ1"/>
<dbReference type="GO" id="GO:0009451">
    <property type="term" value="P:RNA modification"/>
    <property type="evidence" value="ECO:0007669"/>
    <property type="project" value="InterPro"/>
</dbReference>
<dbReference type="PROSITE" id="PS51375">
    <property type="entry name" value="PPR"/>
    <property type="match status" value="3"/>
</dbReference>
<dbReference type="Pfam" id="PF13041">
    <property type="entry name" value="PPR_2"/>
    <property type="match status" value="1"/>
</dbReference>
<evidence type="ECO:0000313" key="4">
    <source>
        <dbReference type="EMBL" id="KAF6176373.1"/>
    </source>
</evidence>
<dbReference type="NCBIfam" id="TIGR00756">
    <property type="entry name" value="PPR"/>
    <property type="match status" value="3"/>
</dbReference>
<reference evidence="4 5" key="1">
    <citation type="journal article" date="2020" name="IScience">
        <title>Genome Sequencing of the Endangered Kingdonia uniflora (Circaeasteraceae, Ranunculales) Reveals Potential Mechanisms of Evolutionary Specialization.</title>
        <authorList>
            <person name="Sun Y."/>
            <person name="Deng T."/>
            <person name="Zhang A."/>
            <person name="Moore M.J."/>
            <person name="Landis J.B."/>
            <person name="Lin N."/>
            <person name="Zhang H."/>
            <person name="Zhang X."/>
            <person name="Huang J."/>
            <person name="Zhang X."/>
            <person name="Sun H."/>
            <person name="Wang H."/>
        </authorList>
    </citation>
    <scope>NUCLEOTIDE SEQUENCE [LARGE SCALE GENOMIC DNA]</scope>
    <source>
        <strain evidence="4">TB1705</strain>
        <tissue evidence="4">Leaf</tissue>
    </source>
</reference>
<dbReference type="PROSITE" id="PS51257">
    <property type="entry name" value="PROKAR_LIPOPROTEIN"/>
    <property type="match status" value="1"/>
</dbReference>
<evidence type="ECO:0000259" key="3">
    <source>
        <dbReference type="Pfam" id="PF14432"/>
    </source>
</evidence>
<accession>A0A7J7PAJ1</accession>
<dbReference type="PANTHER" id="PTHR47926">
    <property type="entry name" value="PENTATRICOPEPTIDE REPEAT-CONTAINING PROTEIN"/>
    <property type="match status" value="1"/>
</dbReference>
<organism evidence="4 5">
    <name type="scientific">Kingdonia uniflora</name>
    <dbReference type="NCBI Taxonomy" id="39325"/>
    <lineage>
        <taxon>Eukaryota</taxon>
        <taxon>Viridiplantae</taxon>
        <taxon>Streptophyta</taxon>
        <taxon>Embryophyta</taxon>
        <taxon>Tracheophyta</taxon>
        <taxon>Spermatophyta</taxon>
        <taxon>Magnoliopsida</taxon>
        <taxon>Ranunculales</taxon>
        <taxon>Circaeasteraceae</taxon>
        <taxon>Kingdonia</taxon>
    </lineage>
</organism>
<keyword evidence="5" id="KW-1185">Reference proteome</keyword>
<keyword evidence="1" id="KW-0677">Repeat</keyword>
<dbReference type="Pfam" id="PF01535">
    <property type="entry name" value="PPR"/>
    <property type="match status" value="4"/>
</dbReference>
<feature type="repeat" description="PPR" evidence="2">
    <location>
        <begin position="174"/>
        <end position="208"/>
    </location>
</feature>
<dbReference type="InterPro" id="IPR011990">
    <property type="entry name" value="TPR-like_helical_dom_sf"/>
</dbReference>
<dbReference type="Gene3D" id="1.25.40.10">
    <property type="entry name" value="Tetratricopeptide repeat domain"/>
    <property type="match status" value="2"/>
</dbReference>
<proteinExistence type="predicted"/>
<dbReference type="Pfam" id="PF14432">
    <property type="entry name" value="DYW_deaminase"/>
    <property type="match status" value="1"/>
</dbReference>
<protein>
    <recommendedName>
        <fullName evidence="3">DYW domain-containing protein</fullName>
    </recommendedName>
</protein>
<name>A0A7J7PAJ1_9MAGN</name>
<dbReference type="GO" id="GO:0008270">
    <property type="term" value="F:zinc ion binding"/>
    <property type="evidence" value="ECO:0007669"/>
    <property type="project" value="InterPro"/>
</dbReference>
<dbReference type="InterPro" id="IPR046848">
    <property type="entry name" value="E_motif"/>
</dbReference>
<feature type="domain" description="DYW" evidence="3">
    <location>
        <begin position="269"/>
        <end position="344"/>
    </location>
</feature>
<sequence>MYLELGRVQLAKRVFDRMVKRDIVSWNSMIVGCFKVGEVELSGAFFDEMPETQRDVVSWNMIIDGYAKCGKCELVREFFGKMGYRHVVSWMTMISGEMLGSGTELDVAAIVSVVSTIADLGFVEEGKWVHAYIHARKISLRSGVLASAFIDMYSKCGHIENANNVFESVSVRCNAGDWNSMISGLATHGLAYNAFEMFRKMERMDIEPNEITFLEYLVRLVRVAMEALKDSSCYPLLSNIYAKASRWSDVARIRAIMRDRGIKKRKKKRRVYLSLHSEKLTLAFGLINTSKGEPIHIVKNLRVCCDCHLFIKLASRVYNRRIVVRDQNRFHHFESGSCSCKEYW</sequence>
<gene>
    <name evidence="4" type="ORF">GIB67_011162</name>
</gene>